<feature type="compositionally biased region" description="Basic and acidic residues" evidence="1">
    <location>
        <begin position="12"/>
        <end position="22"/>
    </location>
</feature>
<name>A7TC18_NEMVE</name>
<accession>A7TC18</accession>
<dbReference type="InParanoid" id="A7TC18"/>
<dbReference type="STRING" id="45351.A7TC18"/>
<feature type="non-terminal residue" evidence="2">
    <location>
        <position position="1"/>
    </location>
</feature>
<dbReference type="HOGENOM" id="CLU_1437867_0_0_1"/>
<feature type="region of interest" description="Disordered" evidence="1">
    <location>
        <begin position="1"/>
        <end position="139"/>
    </location>
</feature>
<dbReference type="PANTHER" id="PTHR12436">
    <property type="entry name" value="80 KDA MCM3-ASSOCIATED PROTEIN"/>
    <property type="match status" value="1"/>
</dbReference>
<evidence type="ECO:0000313" key="2">
    <source>
        <dbReference type="EMBL" id="EDO26426.1"/>
    </source>
</evidence>
<feature type="compositionally biased region" description="Polar residues" evidence="1">
    <location>
        <begin position="32"/>
        <end position="66"/>
    </location>
</feature>
<protein>
    <submittedName>
        <fullName evidence="2">Uncharacterized protein</fullName>
    </submittedName>
</protein>
<dbReference type="EMBL" id="DS475916">
    <property type="protein sequence ID" value="EDO26426.1"/>
    <property type="molecule type" value="Genomic_DNA"/>
</dbReference>
<evidence type="ECO:0000313" key="3">
    <source>
        <dbReference type="Proteomes" id="UP000001593"/>
    </source>
</evidence>
<dbReference type="KEGG" id="nve:5496834"/>
<gene>
    <name evidence="2" type="ORF">NEMVEDRAFT_v1g225040</name>
</gene>
<reference evidence="2 3" key="1">
    <citation type="journal article" date="2007" name="Science">
        <title>Sea anemone genome reveals ancestral eumetazoan gene repertoire and genomic organization.</title>
        <authorList>
            <person name="Putnam N.H."/>
            <person name="Srivastava M."/>
            <person name="Hellsten U."/>
            <person name="Dirks B."/>
            <person name="Chapman J."/>
            <person name="Salamov A."/>
            <person name="Terry A."/>
            <person name="Shapiro H."/>
            <person name="Lindquist E."/>
            <person name="Kapitonov V.V."/>
            <person name="Jurka J."/>
            <person name="Genikhovich G."/>
            <person name="Grigoriev I.V."/>
            <person name="Lucas S.M."/>
            <person name="Steele R.E."/>
            <person name="Finnerty J.R."/>
            <person name="Technau U."/>
            <person name="Martindale M.Q."/>
            <person name="Rokhsar D.S."/>
        </authorList>
    </citation>
    <scope>NUCLEOTIDE SEQUENCE [LARGE SCALE GENOMIC DNA]</scope>
    <source>
        <strain evidence="3">CH2 X CH6</strain>
    </source>
</reference>
<feature type="non-terminal residue" evidence="2">
    <location>
        <position position="189"/>
    </location>
</feature>
<keyword evidence="3" id="KW-1185">Reference proteome</keyword>
<feature type="compositionally biased region" description="Polar residues" evidence="1">
    <location>
        <begin position="1"/>
        <end position="11"/>
    </location>
</feature>
<proteinExistence type="predicted"/>
<dbReference type="AlphaFoldDB" id="A7TC18"/>
<organism evidence="2 3">
    <name type="scientific">Nematostella vectensis</name>
    <name type="common">Starlet sea anemone</name>
    <dbReference type="NCBI Taxonomy" id="45351"/>
    <lineage>
        <taxon>Eukaryota</taxon>
        <taxon>Metazoa</taxon>
        <taxon>Cnidaria</taxon>
        <taxon>Anthozoa</taxon>
        <taxon>Hexacorallia</taxon>
        <taxon>Actiniaria</taxon>
        <taxon>Edwardsiidae</taxon>
        <taxon>Nematostella</taxon>
    </lineage>
</organism>
<sequence length="189" mass="21856">EQNGNQANSEANLHEDGNDHTDYAGPEAGPHTRQNSYANAVKSGQNKGFWKQQSNARLWNQGNKENPAQAKRFKPLSERPWSPNRDNNSDQSQDEHQPPVPNHYHHKVPTPPPAKQPERPKPQPRQEERNDVSVQEWPQSLRDYVQKAFEQCVTESDKDETERYLKERLANAFKDGTAWIIDWDKEDLP</sequence>
<dbReference type="PANTHER" id="PTHR12436:SF4">
    <property type="entry name" value="LEUKOCYTE RECEPTOR CLUSTER MEMBER 8"/>
    <property type="match status" value="1"/>
</dbReference>
<evidence type="ECO:0000256" key="1">
    <source>
        <dbReference type="SAM" id="MobiDB-lite"/>
    </source>
</evidence>
<dbReference type="Proteomes" id="UP000001593">
    <property type="component" value="Unassembled WGS sequence"/>
</dbReference>
<dbReference type="InterPro" id="IPR045107">
    <property type="entry name" value="SAC3/GANP/THP3"/>
</dbReference>
<feature type="compositionally biased region" description="Basic and acidic residues" evidence="1">
    <location>
        <begin position="116"/>
        <end position="131"/>
    </location>
</feature>